<sequence>MNTTPQAQPTTLLERLKQSSHPIALLFFLGFRLGSLTMYLLGVFLTGNFILEFIVVILLLAADFWNVKNVLGRLLVGLRWWNETSEEGDTVWVFETADPDRYINPIDSNVFWTMMYVSPVLWIVFAIIAILKFEFLSLILVGIAVILNITNTLAFTKCDKFGKANNLTSSILGSAFSRMNPFAAFF</sequence>
<evidence type="ECO:0000256" key="8">
    <source>
        <dbReference type="RuleBase" id="RU361206"/>
    </source>
</evidence>
<gene>
    <name evidence="9" type="ORF">BABINDRAFT_172605</name>
</gene>
<accession>A0A1E3QJE5</accession>
<dbReference type="PANTHER" id="PTHR13019">
    <property type="entry name" value="GOLGI APPARATUS MEMBRANE PROTEIN TVP23"/>
    <property type="match status" value="1"/>
</dbReference>
<name>A0A1E3QJE5_9ASCO</name>
<comment type="function">
    <text evidence="1 8">Golgi membrane protein involved in vesicular trafficking.</text>
</comment>
<evidence type="ECO:0000256" key="2">
    <source>
        <dbReference type="ARBA" id="ARBA00004653"/>
    </source>
</evidence>
<dbReference type="Pfam" id="PF05832">
    <property type="entry name" value="DUF846"/>
    <property type="match status" value="1"/>
</dbReference>
<keyword evidence="7 8" id="KW-0472">Membrane</keyword>
<evidence type="ECO:0000256" key="7">
    <source>
        <dbReference type="ARBA" id="ARBA00023136"/>
    </source>
</evidence>
<dbReference type="AlphaFoldDB" id="A0A1E3QJE5"/>
<dbReference type="GeneID" id="30148750"/>
<dbReference type="InterPro" id="IPR008564">
    <property type="entry name" value="TVP23-like"/>
</dbReference>
<comment type="similarity">
    <text evidence="3 8">Belongs to the TVP23 family.</text>
</comment>
<evidence type="ECO:0000256" key="3">
    <source>
        <dbReference type="ARBA" id="ARBA00005467"/>
    </source>
</evidence>
<keyword evidence="10" id="KW-1185">Reference proteome</keyword>
<feature type="transmembrane region" description="Helical" evidence="8">
    <location>
        <begin position="136"/>
        <end position="155"/>
    </location>
</feature>
<dbReference type="Proteomes" id="UP000094336">
    <property type="component" value="Unassembled WGS sequence"/>
</dbReference>
<keyword evidence="6 8" id="KW-1133">Transmembrane helix</keyword>
<evidence type="ECO:0000313" key="9">
    <source>
        <dbReference type="EMBL" id="ODQ77826.1"/>
    </source>
</evidence>
<dbReference type="STRING" id="984486.A0A1E3QJE5"/>
<dbReference type="OrthoDB" id="2151161at2759"/>
<evidence type="ECO:0000313" key="10">
    <source>
        <dbReference type="Proteomes" id="UP000094336"/>
    </source>
</evidence>
<feature type="transmembrane region" description="Helical" evidence="8">
    <location>
        <begin position="110"/>
        <end position="130"/>
    </location>
</feature>
<dbReference type="PANTHER" id="PTHR13019:SF7">
    <property type="entry name" value="GOLGI APPARATUS MEMBRANE PROTEIN TVP23"/>
    <property type="match status" value="1"/>
</dbReference>
<protein>
    <recommendedName>
        <fullName evidence="4 8">Golgi apparatus membrane protein TVP23</fullName>
    </recommendedName>
</protein>
<proteinExistence type="inferred from homology"/>
<dbReference type="GO" id="GO:0009306">
    <property type="term" value="P:protein secretion"/>
    <property type="evidence" value="ECO:0007669"/>
    <property type="project" value="TreeGrafter"/>
</dbReference>
<feature type="transmembrane region" description="Helical" evidence="8">
    <location>
        <begin position="47"/>
        <end position="65"/>
    </location>
</feature>
<reference evidence="10" key="1">
    <citation type="submission" date="2016-05" db="EMBL/GenBank/DDBJ databases">
        <title>Comparative genomics of biotechnologically important yeasts.</title>
        <authorList>
            <consortium name="DOE Joint Genome Institute"/>
            <person name="Riley R."/>
            <person name="Haridas S."/>
            <person name="Wolfe K.H."/>
            <person name="Lopes M.R."/>
            <person name="Hittinger C.T."/>
            <person name="Goker M."/>
            <person name="Salamov A."/>
            <person name="Wisecaver J."/>
            <person name="Long T.M."/>
            <person name="Aerts A.L."/>
            <person name="Barry K."/>
            <person name="Choi C."/>
            <person name="Clum A."/>
            <person name="Coughlan A.Y."/>
            <person name="Deshpande S."/>
            <person name="Douglass A.P."/>
            <person name="Hanson S.J."/>
            <person name="Klenk H.-P."/>
            <person name="Labutti K."/>
            <person name="Lapidus A."/>
            <person name="Lindquist E."/>
            <person name="Lipzen A."/>
            <person name="Meier-Kolthoff J.P."/>
            <person name="Ohm R.A."/>
            <person name="Otillar R.P."/>
            <person name="Pangilinan J."/>
            <person name="Peng Y."/>
            <person name="Rokas A."/>
            <person name="Rosa C.A."/>
            <person name="Scheuner C."/>
            <person name="Sibirny A.A."/>
            <person name="Slot J.C."/>
            <person name="Stielow J.B."/>
            <person name="Sun H."/>
            <person name="Kurtzman C.P."/>
            <person name="Blackwell M."/>
            <person name="Grigoriev I.V."/>
            <person name="Jeffries T.W."/>
        </authorList>
    </citation>
    <scope>NUCLEOTIDE SEQUENCE [LARGE SCALE GENOMIC DNA]</scope>
    <source>
        <strain evidence="10">NRRL Y-12698</strain>
    </source>
</reference>
<dbReference type="EMBL" id="KV454438">
    <property type="protein sequence ID" value="ODQ77826.1"/>
    <property type="molecule type" value="Genomic_DNA"/>
</dbReference>
<organism evidence="9 10">
    <name type="scientific">Babjeviella inositovora NRRL Y-12698</name>
    <dbReference type="NCBI Taxonomy" id="984486"/>
    <lineage>
        <taxon>Eukaryota</taxon>
        <taxon>Fungi</taxon>
        <taxon>Dikarya</taxon>
        <taxon>Ascomycota</taxon>
        <taxon>Saccharomycotina</taxon>
        <taxon>Pichiomycetes</taxon>
        <taxon>Serinales incertae sedis</taxon>
        <taxon>Babjeviella</taxon>
    </lineage>
</organism>
<evidence type="ECO:0000256" key="4">
    <source>
        <dbReference type="ARBA" id="ARBA00013603"/>
    </source>
</evidence>
<keyword evidence="8" id="KW-0333">Golgi apparatus</keyword>
<evidence type="ECO:0000256" key="1">
    <source>
        <dbReference type="ARBA" id="ARBA00003246"/>
    </source>
</evidence>
<evidence type="ECO:0000256" key="5">
    <source>
        <dbReference type="ARBA" id="ARBA00022692"/>
    </source>
</evidence>
<dbReference type="RefSeq" id="XP_018983154.1">
    <property type="nucleotide sequence ID" value="XM_019130897.1"/>
</dbReference>
<evidence type="ECO:0000256" key="6">
    <source>
        <dbReference type="ARBA" id="ARBA00022989"/>
    </source>
</evidence>
<dbReference type="GO" id="GO:0000139">
    <property type="term" value="C:Golgi membrane"/>
    <property type="evidence" value="ECO:0007669"/>
    <property type="project" value="UniProtKB-SubCell"/>
</dbReference>
<keyword evidence="5 8" id="KW-0812">Transmembrane</keyword>
<comment type="subcellular location">
    <subcellularLocation>
        <location evidence="2 8">Golgi apparatus membrane</location>
        <topology evidence="2 8">Multi-pass membrane protein</topology>
    </subcellularLocation>
</comment>
<dbReference type="GO" id="GO:0016192">
    <property type="term" value="P:vesicle-mediated transport"/>
    <property type="evidence" value="ECO:0007669"/>
    <property type="project" value="EnsemblFungi"/>
</dbReference>